<dbReference type="RefSeq" id="WP_369617109.1">
    <property type="nucleotide sequence ID" value="NZ_AP031573.1"/>
</dbReference>
<dbReference type="AlphaFoldDB" id="A0AAT9GX96"/>
<protein>
    <recommendedName>
        <fullName evidence="2">2TM domain-containing protein</fullName>
    </recommendedName>
</protein>
<feature type="transmembrane region" description="Helical" evidence="1">
    <location>
        <begin position="59"/>
        <end position="86"/>
    </location>
</feature>
<sequence>METNFNREQEDFELQKIASKKVVKLKAFYTHVIFYVAGLILYILKDYFGLPLNIFPVQYLNGFVMCIWTTAFVVSAIDIFASLKIFGEEWEERKMKSILEKKEKKQKWE</sequence>
<dbReference type="InterPro" id="IPR025698">
    <property type="entry name" value="2TM_dom"/>
</dbReference>
<gene>
    <name evidence="3" type="ORF">CFS9_04990</name>
</gene>
<feature type="transmembrane region" description="Helical" evidence="1">
    <location>
        <begin position="27"/>
        <end position="44"/>
    </location>
</feature>
<keyword evidence="1" id="KW-0472">Membrane</keyword>
<organism evidence="3">
    <name type="scientific">Flavobacterium sp. CFS9</name>
    <dbReference type="NCBI Taxonomy" id="3143118"/>
    <lineage>
        <taxon>Bacteria</taxon>
        <taxon>Pseudomonadati</taxon>
        <taxon>Bacteroidota</taxon>
        <taxon>Flavobacteriia</taxon>
        <taxon>Flavobacteriales</taxon>
        <taxon>Flavobacteriaceae</taxon>
        <taxon>Flavobacterium</taxon>
    </lineage>
</organism>
<evidence type="ECO:0000313" key="3">
    <source>
        <dbReference type="EMBL" id="BFM41858.1"/>
    </source>
</evidence>
<name>A0AAT9GX96_9FLAO</name>
<proteinExistence type="predicted"/>
<dbReference type="Pfam" id="PF13239">
    <property type="entry name" value="2TM"/>
    <property type="match status" value="1"/>
</dbReference>
<evidence type="ECO:0000256" key="1">
    <source>
        <dbReference type="SAM" id="Phobius"/>
    </source>
</evidence>
<accession>A0AAT9GX96</accession>
<reference evidence="3" key="1">
    <citation type="submission" date="2024-05" db="EMBL/GenBank/DDBJ databases">
        <title>Whole-Genome Sequence of CFS9, a Potential Fish Probiotic Isolated from the Body Surface of Silurus asotus.</title>
        <authorList>
            <person name="Kojima M."/>
            <person name="Tobioka K."/>
            <person name="Yokota K."/>
            <person name="Nakatani H."/>
            <person name="Hori K."/>
            <person name="Tamaru Y."/>
            <person name="Okazaki F."/>
        </authorList>
    </citation>
    <scope>NUCLEOTIDE SEQUENCE</scope>
    <source>
        <strain evidence="3">CFS9</strain>
    </source>
</reference>
<dbReference type="EMBL" id="AP031573">
    <property type="protein sequence ID" value="BFM41858.1"/>
    <property type="molecule type" value="Genomic_DNA"/>
</dbReference>
<keyword evidence="1" id="KW-1133">Transmembrane helix</keyword>
<feature type="domain" description="2TM" evidence="2">
    <location>
        <begin position="18"/>
        <end position="99"/>
    </location>
</feature>
<keyword evidence="1" id="KW-0812">Transmembrane</keyword>
<evidence type="ECO:0000259" key="2">
    <source>
        <dbReference type="Pfam" id="PF13239"/>
    </source>
</evidence>